<evidence type="ECO:0000259" key="1">
    <source>
        <dbReference type="PROSITE" id="PS50878"/>
    </source>
</evidence>
<dbReference type="GO" id="GO:0003964">
    <property type="term" value="F:RNA-directed DNA polymerase activity"/>
    <property type="evidence" value="ECO:0007669"/>
    <property type="project" value="UniProtKB-KW"/>
</dbReference>
<comment type="caution">
    <text evidence="2">The sequence shown here is derived from an EMBL/GenBank/DDBJ whole genome shotgun (WGS) entry which is preliminary data.</text>
</comment>
<dbReference type="Pfam" id="PF00078">
    <property type="entry name" value="RVT_1"/>
    <property type="match status" value="1"/>
</dbReference>
<keyword evidence="2" id="KW-0548">Nucleotidyltransferase</keyword>
<organism evidence="2 3">
    <name type="scientific">Trichonephila clavipes</name>
    <name type="common">Golden silk orbweaver</name>
    <name type="synonym">Nephila clavipes</name>
    <dbReference type="NCBI Taxonomy" id="2585209"/>
    <lineage>
        <taxon>Eukaryota</taxon>
        <taxon>Metazoa</taxon>
        <taxon>Ecdysozoa</taxon>
        <taxon>Arthropoda</taxon>
        <taxon>Chelicerata</taxon>
        <taxon>Arachnida</taxon>
        <taxon>Araneae</taxon>
        <taxon>Araneomorphae</taxon>
        <taxon>Entelegynae</taxon>
        <taxon>Araneoidea</taxon>
        <taxon>Nephilidae</taxon>
        <taxon>Trichonephila</taxon>
    </lineage>
</organism>
<protein>
    <submittedName>
        <fullName evidence="2">Probable RNA-directed DNA polymerase from transposon BS</fullName>
    </submittedName>
</protein>
<feature type="domain" description="Reverse transcriptase" evidence="1">
    <location>
        <begin position="515"/>
        <end position="768"/>
    </location>
</feature>
<dbReference type="EMBL" id="BMAU01021319">
    <property type="protein sequence ID" value="GFY12931.1"/>
    <property type="molecule type" value="Genomic_DNA"/>
</dbReference>
<evidence type="ECO:0000313" key="2">
    <source>
        <dbReference type="EMBL" id="GFY12931.1"/>
    </source>
</evidence>
<evidence type="ECO:0000313" key="3">
    <source>
        <dbReference type="Proteomes" id="UP000887159"/>
    </source>
</evidence>
<dbReference type="InterPro" id="IPR036691">
    <property type="entry name" value="Endo/exonu/phosph_ase_sf"/>
</dbReference>
<dbReference type="Proteomes" id="UP000887159">
    <property type="component" value="Unassembled WGS sequence"/>
</dbReference>
<accession>A0A8X6SIP9</accession>
<dbReference type="InterPro" id="IPR043502">
    <property type="entry name" value="DNA/RNA_pol_sf"/>
</dbReference>
<keyword evidence="2" id="KW-0695">RNA-directed DNA polymerase</keyword>
<dbReference type="InterPro" id="IPR005135">
    <property type="entry name" value="Endo/exonuclease/phosphatase"/>
</dbReference>
<dbReference type="PANTHER" id="PTHR36688">
    <property type="entry name" value="ENDO/EXONUCLEASE/PHOSPHATASE DOMAIN-CONTAINING PROTEIN"/>
    <property type="match status" value="1"/>
</dbReference>
<dbReference type="InterPro" id="IPR052560">
    <property type="entry name" value="RdDP_mobile_element"/>
</dbReference>
<keyword evidence="3" id="KW-1185">Reference proteome</keyword>
<name>A0A8X6SIP9_TRICX</name>
<dbReference type="Pfam" id="PF14529">
    <property type="entry name" value="Exo_endo_phos_2"/>
    <property type="match status" value="1"/>
</dbReference>
<gene>
    <name evidence="2" type="primary">RTase</name>
    <name evidence="2" type="ORF">TNCV_664971</name>
</gene>
<dbReference type="CDD" id="cd01650">
    <property type="entry name" value="RT_nLTR_like"/>
    <property type="match status" value="1"/>
</dbReference>
<dbReference type="PANTHER" id="PTHR36688:SF2">
    <property type="entry name" value="ENDONUCLEASE_EXONUCLEASE_PHOSPHATASE DOMAIN-CONTAINING PROTEIN"/>
    <property type="match status" value="1"/>
</dbReference>
<proteinExistence type="predicted"/>
<dbReference type="SUPFAM" id="SSF56219">
    <property type="entry name" value="DNase I-like"/>
    <property type="match status" value="1"/>
</dbReference>
<dbReference type="SUPFAM" id="SSF56672">
    <property type="entry name" value="DNA/RNA polymerases"/>
    <property type="match status" value="1"/>
</dbReference>
<dbReference type="Gene3D" id="3.60.10.10">
    <property type="entry name" value="Endonuclease/exonuclease/phosphatase"/>
    <property type="match status" value="1"/>
</dbReference>
<keyword evidence="2" id="KW-0808">Transferase</keyword>
<dbReference type="AlphaFoldDB" id="A0A8X6SIP9"/>
<reference evidence="2" key="1">
    <citation type="submission" date="2020-08" db="EMBL/GenBank/DDBJ databases">
        <title>Multicomponent nature underlies the extraordinary mechanical properties of spider dragline silk.</title>
        <authorList>
            <person name="Kono N."/>
            <person name="Nakamura H."/>
            <person name="Mori M."/>
            <person name="Yoshida Y."/>
            <person name="Ohtoshi R."/>
            <person name="Malay A.D."/>
            <person name="Moran D.A.P."/>
            <person name="Tomita M."/>
            <person name="Numata K."/>
            <person name="Arakawa K."/>
        </authorList>
    </citation>
    <scope>NUCLEOTIDE SEQUENCE</scope>
</reference>
<sequence>MKGIRLPNFKTVRLIGFQGARPRFRPRLTSELRSPTGSLKILQCNINGLSTPATRTKLEQLIDIANRNGVQIVALQETKLSENTNIYRTDRPYGSGGGLVFLVRDVNCKKITLPSTDSDLEVQGISITWKRRVINIFNLYHPPNQGHLPAEIFDCSDKKNTIFLGDLNAKHQSRGCSTNNDRGNDLLNADDDGALSFLNSGLPTHTSFSYDTSEALDITLVSLELHPHCDWDILNSIGSNQLPILINVQINRKTVTSHKKFWNFKKANWDCFQRITEGSFDRRTTMDNLEQEWHSFKQVIIHASKQFIPRGNFKHLKSYFQLRDLGLRTLILKRNALLRKLTLTGDREDKVELNKLNASIKQLYIKLKREAWTGLCSNTDAKTPKTKLWKLAQSLSYNQPQNMPCNTVLTSDGKAALDDKTTANVLGEFYKGVGNLEFNQNDVILKNRSKRMIHNCPTSSSGNHIFINKFTLRELNFALRAMDLRKSPGPDGIHGFMIGHLGPHGMQKLLDIFNFSWKIGRLPRDWKRAIIIPILKPGKDTSTSASHRPIALTSFVCKLMERLVLARLNVHLNNNGLLPSEQYGYRKGHGAVDQILYFCQRIRDAQNKQPTNHTVAALLDMSRAFDRVWRQLLITKLHDYFSIRGRALSWISDFLWDRSIRVKYNNCLSDPFAIRQGVPQGLVLSLVLFSLYITGIEKVLAKHCEVRIFADDIIVRSSGSDVGENELKLIRAMEEAHSFAEMHKLIFNASKSLTAFSQPIDIFSTINLRSP</sequence>
<dbReference type="PROSITE" id="PS50878">
    <property type="entry name" value="RT_POL"/>
    <property type="match status" value="1"/>
</dbReference>
<dbReference type="InterPro" id="IPR000477">
    <property type="entry name" value="RT_dom"/>
</dbReference>